<gene>
    <name evidence="5" type="ORF">ENE74_15565</name>
</gene>
<dbReference type="PROSITE" id="PS50949">
    <property type="entry name" value="HTH_GNTR"/>
    <property type="match status" value="1"/>
</dbReference>
<dbReference type="Gene3D" id="1.20.120.530">
    <property type="entry name" value="GntR ligand-binding domain-like"/>
    <property type="match status" value="1"/>
</dbReference>
<dbReference type="Pfam" id="PF00392">
    <property type="entry name" value="GntR"/>
    <property type="match status" value="1"/>
</dbReference>
<organism evidence="5 6">
    <name type="scientific">Sphingobium algorifonticola</name>
    <dbReference type="NCBI Taxonomy" id="2008318"/>
    <lineage>
        <taxon>Bacteria</taxon>
        <taxon>Pseudomonadati</taxon>
        <taxon>Pseudomonadota</taxon>
        <taxon>Alphaproteobacteria</taxon>
        <taxon>Sphingomonadales</taxon>
        <taxon>Sphingomonadaceae</taxon>
        <taxon>Sphingobium</taxon>
    </lineage>
</organism>
<evidence type="ECO:0000256" key="1">
    <source>
        <dbReference type="ARBA" id="ARBA00023015"/>
    </source>
</evidence>
<proteinExistence type="predicted"/>
<evidence type="ECO:0000256" key="3">
    <source>
        <dbReference type="ARBA" id="ARBA00023163"/>
    </source>
</evidence>
<comment type="caution">
    <text evidence="5">The sequence shown here is derived from an EMBL/GenBank/DDBJ whole genome shotgun (WGS) entry which is preliminary data.</text>
</comment>
<dbReference type="SMART" id="SM00895">
    <property type="entry name" value="FCD"/>
    <property type="match status" value="1"/>
</dbReference>
<feature type="domain" description="HTH gntR-type" evidence="4">
    <location>
        <begin position="5"/>
        <end position="72"/>
    </location>
</feature>
<evidence type="ECO:0000256" key="2">
    <source>
        <dbReference type="ARBA" id="ARBA00023125"/>
    </source>
</evidence>
<dbReference type="GO" id="GO:0003677">
    <property type="term" value="F:DNA binding"/>
    <property type="evidence" value="ECO:0007669"/>
    <property type="project" value="UniProtKB-KW"/>
</dbReference>
<keyword evidence="1" id="KW-0805">Transcription regulation</keyword>
<dbReference type="InterPro" id="IPR036390">
    <property type="entry name" value="WH_DNA-bd_sf"/>
</dbReference>
<accession>A0A437J4H4</accession>
<evidence type="ECO:0000259" key="4">
    <source>
        <dbReference type="PROSITE" id="PS50949"/>
    </source>
</evidence>
<dbReference type="SMART" id="SM00345">
    <property type="entry name" value="HTH_GNTR"/>
    <property type="match status" value="1"/>
</dbReference>
<dbReference type="Pfam" id="PF07729">
    <property type="entry name" value="FCD"/>
    <property type="match status" value="1"/>
</dbReference>
<evidence type="ECO:0000313" key="6">
    <source>
        <dbReference type="Proteomes" id="UP000282977"/>
    </source>
</evidence>
<dbReference type="RefSeq" id="WP_127691819.1">
    <property type="nucleotide sequence ID" value="NZ_RZUL01000007.1"/>
</dbReference>
<keyword evidence="2" id="KW-0238">DNA-binding</keyword>
<reference evidence="5 6" key="1">
    <citation type="submission" date="2019-01" db="EMBL/GenBank/DDBJ databases">
        <authorList>
            <person name="Chen W.-M."/>
        </authorList>
    </citation>
    <scope>NUCLEOTIDE SEQUENCE [LARGE SCALE GENOMIC DNA]</scope>
    <source>
        <strain evidence="5 6">TLA-22</strain>
    </source>
</reference>
<dbReference type="InterPro" id="IPR036388">
    <property type="entry name" value="WH-like_DNA-bd_sf"/>
</dbReference>
<dbReference type="Gene3D" id="1.10.10.10">
    <property type="entry name" value="Winged helix-like DNA-binding domain superfamily/Winged helix DNA-binding domain"/>
    <property type="match status" value="1"/>
</dbReference>
<dbReference type="InterPro" id="IPR008920">
    <property type="entry name" value="TF_FadR/GntR_C"/>
</dbReference>
<dbReference type="AlphaFoldDB" id="A0A437J4H4"/>
<keyword evidence="6" id="KW-1185">Reference proteome</keyword>
<dbReference type="GO" id="GO:0003700">
    <property type="term" value="F:DNA-binding transcription factor activity"/>
    <property type="evidence" value="ECO:0007669"/>
    <property type="project" value="InterPro"/>
</dbReference>
<dbReference type="PANTHER" id="PTHR43537:SF51">
    <property type="entry name" value="HTH-TYPE TRANSCRIPTIONAL REGULATOR LGOR-RELATED"/>
    <property type="match status" value="1"/>
</dbReference>
<dbReference type="SUPFAM" id="SSF46785">
    <property type="entry name" value="Winged helix' DNA-binding domain"/>
    <property type="match status" value="1"/>
</dbReference>
<name>A0A437J4H4_9SPHN</name>
<protein>
    <submittedName>
        <fullName evidence="5">GntR family transcriptional regulator</fullName>
    </submittedName>
</protein>
<sequence>MAKAMKPGQRVLAALRMQIASGDIADGARIAEIATAAALNVSRMPVRTALRALEQEGLVVKLGARGYAARAPSPAQICDAIEVRGVLEGLAARRLAERSMDGGTRKNLDACLAEGDAIFADDMPSEGAMERFYDYNRRFHDLLIAASGNGAIGVALSRNNHLPFASATAFAIGGSDVPGERAHLLAAHHQHRAVVAAILAGDGDQAEQIMRGHARMALTGPGIVERLGIETQQAPGVGAST</sequence>
<dbReference type="Proteomes" id="UP000282977">
    <property type="component" value="Unassembled WGS sequence"/>
</dbReference>
<keyword evidence="3" id="KW-0804">Transcription</keyword>
<dbReference type="OrthoDB" id="7846328at2"/>
<dbReference type="InterPro" id="IPR011711">
    <property type="entry name" value="GntR_C"/>
</dbReference>
<dbReference type="PANTHER" id="PTHR43537">
    <property type="entry name" value="TRANSCRIPTIONAL REGULATOR, GNTR FAMILY"/>
    <property type="match status" value="1"/>
</dbReference>
<dbReference type="InterPro" id="IPR000524">
    <property type="entry name" value="Tscrpt_reg_HTH_GntR"/>
</dbReference>
<evidence type="ECO:0000313" key="5">
    <source>
        <dbReference type="EMBL" id="RVT39457.1"/>
    </source>
</evidence>
<dbReference type="SUPFAM" id="SSF48008">
    <property type="entry name" value="GntR ligand-binding domain-like"/>
    <property type="match status" value="1"/>
</dbReference>
<dbReference type="EMBL" id="RZUL01000007">
    <property type="protein sequence ID" value="RVT39457.1"/>
    <property type="molecule type" value="Genomic_DNA"/>
</dbReference>